<accession>A0A3P3W6G9</accession>
<name>A0A3P3W6G9_9FLAO</name>
<proteinExistence type="predicted"/>
<sequence>MDFNFFTVLEKDNKELIHSSFMRFLLGEDSRFAEKFLGIEAFGPQKVISLEKSYLLDIRGKNRRCRLDIEIVDGQRIIIIENKFKSFPDTAQLAHYDQVLDCQHPGKHQVKFLLCFDKNLFAGHGDWIVKDYSDLSIYLAEYLDGMDNGDKKLFITHYYSFLKDYLQKYETYLKSSSCIFLNQSENENKFWLRLLYSHLKIRLDRYFAEKGMTVGIGFGNGNASIPLMDIVPEHWILNDQRLLLQVQNGELKFYGLTKDKVFLNEIIAFSRSVINNVEFKKMTSRKENTAFIFKLNIHNPLQQGQDFNLDYIYEIVIRFLEIIEERIIVPYLLKS</sequence>
<dbReference type="Proteomes" id="UP000271937">
    <property type="component" value="Unassembled WGS sequence"/>
</dbReference>
<evidence type="ECO:0008006" key="3">
    <source>
        <dbReference type="Google" id="ProtNLM"/>
    </source>
</evidence>
<evidence type="ECO:0000313" key="2">
    <source>
        <dbReference type="Proteomes" id="UP000271937"/>
    </source>
</evidence>
<dbReference type="InterPro" id="IPR029470">
    <property type="entry name" value="PDDEXK_4"/>
</dbReference>
<dbReference type="OrthoDB" id="1440951at2"/>
<gene>
    <name evidence="1" type="ORF">EG849_09705</name>
</gene>
<dbReference type="AlphaFoldDB" id="A0A3P3W6G9"/>
<comment type="caution">
    <text evidence="1">The sequence shown here is derived from an EMBL/GenBank/DDBJ whole genome shotgun (WGS) entry which is preliminary data.</text>
</comment>
<organism evidence="1 2">
    <name type="scientific">Flavobacterium macacae</name>
    <dbReference type="NCBI Taxonomy" id="2488993"/>
    <lineage>
        <taxon>Bacteria</taxon>
        <taxon>Pseudomonadati</taxon>
        <taxon>Bacteroidota</taxon>
        <taxon>Flavobacteriia</taxon>
        <taxon>Flavobacteriales</taxon>
        <taxon>Flavobacteriaceae</taxon>
        <taxon>Flavobacterium</taxon>
    </lineage>
</organism>
<dbReference type="RefSeq" id="WP_125012889.1">
    <property type="nucleotide sequence ID" value="NZ_RQVR01000010.1"/>
</dbReference>
<keyword evidence="2" id="KW-1185">Reference proteome</keyword>
<evidence type="ECO:0000313" key="1">
    <source>
        <dbReference type="EMBL" id="RRJ90742.1"/>
    </source>
</evidence>
<dbReference type="EMBL" id="RQVR01000010">
    <property type="protein sequence ID" value="RRJ90742.1"/>
    <property type="molecule type" value="Genomic_DNA"/>
</dbReference>
<reference evidence="1 2" key="1">
    <citation type="submission" date="2018-11" db="EMBL/GenBank/DDBJ databases">
        <title>Flavobacterium sp. nov., YIM 102600 draft genome.</title>
        <authorList>
            <person name="Li G."/>
            <person name="Jiang Y."/>
        </authorList>
    </citation>
    <scope>NUCLEOTIDE SEQUENCE [LARGE SCALE GENOMIC DNA]</scope>
    <source>
        <strain evidence="1 2">YIM 102600</strain>
    </source>
</reference>
<protein>
    <recommendedName>
        <fullName evidence="3">PD-(D/E)XK nuclease family protein</fullName>
    </recommendedName>
</protein>
<dbReference type="Pfam" id="PF14281">
    <property type="entry name" value="PDDEXK_4"/>
    <property type="match status" value="1"/>
</dbReference>